<dbReference type="GeneID" id="27688541"/>
<organism evidence="3 4">
    <name type="scientific">Spizellomyces punctatus (strain DAOM BR117)</name>
    <dbReference type="NCBI Taxonomy" id="645134"/>
    <lineage>
        <taxon>Eukaryota</taxon>
        <taxon>Fungi</taxon>
        <taxon>Fungi incertae sedis</taxon>
        <taxon>Chytridiomycota</taxon>
        <taxon>Chytridiomycota incertae sedis</taxon>
        <taxon>Chytridiomycetes</taxon>
        <taxon>Spizellomycetales</taxon>
        <taxon>Spizellomycetaceae</taxon>
        <taxon>Spizellomyces</taxon>
    </lineage>
</organism>
<name>A0A0L0HFR4_SPIPD</name>
<dbReference type="PANTHER" id="PTHR28219:SF1">
    <property type="entry name" value="UPF0642 PROTEIN YBL028C"/>
    <property type="match status" value="1"/>
</dbReference>
<dbReference type="VEuPathDB" id="FungiDB:SPPG_05141"/>
<proteinExistence type="predicted"/>
<evidence type="ECO:0000313" key="3">
    <source>
        <dbReference type="EMBL" id="KNC99764.1"/>
    </source>
</evidence>
<feature type="compositionally biased region" description="Basic residues" evidence="1">
    <location>
        <begin position="1"/>
        <end position="15"/>
    </location>
</feature>
<sequence length="131" mass="15030">MAKGLRSKSMRRNRAIKRETIFGPAETARLERLVQKKAATEAATSITTEALATQEPTHQVAETVDERGRTRETEETVATMDVDSEEKTQTESKPMTKAEKERLFMSRNAYKKKMKARSKSMARQKLKLKRR</sequence>
<dbReference type="Pfam" id="PF10338">
    <property type="entry name" value="YBL028C_N"/>
    <property type="match status" value="1"/>
</dbReference>
<feature type="compositionally biased region" description="Basic and acidic residues" evidence="1">
    <location>
        <begin position="64"/>
        <end position="74"/>
    </location>
</feature>
<evidence type="ECO:0000256" key="1">
    <source>
        <dbReference type="SAM" id="MobiDB-lite"/>
    </source>
</evidence>
<reference evidence="3 4" key="1">
    <citation type="submission" date="2009-08" db="EMBL/GenBank/DDBJ databases">
        <title>The Genome Sequence of Spizellomyces punctatus strain DAOM BR117.</title>
        <authorList>
            <consortium name="The Broad Institute Genome Sequencing Platform"/>
            <person name="Russ C."/>
            <person name="Cuomo C."/>
            <person name="Shea T."/>
            <person name="Young S.K."/>
            <person name="Zeng Q."/>
            <person name="Koehrsen M."/>
            <person name="Haas B."/>
            <person name="Borodovsky M."/>
            <person name="Guigo R."/>
            <person name="Alvarado L."/>
            <person name="Berlin A."/>
            <person name="Bochicchio J."/>
            <person name="Borenstein D."/>
            <person name="Chapman S."/>
            <person name="Chen Z."/>
            <person name="Engels R."/>
            <person name="Freedman E."/>
            <person name="Gellesch M."/>
            <person name="Goldberg J."/>
            <person name="Griggs A."/>
            <person name="Gujja S."/>
            <person name="Heiman D."/>
            <person name="Hepburn T."/>
            <person name="Howarth C."/>
            <person name="Jen D."/>
            <person name="Larson L."/>
            <person name="Lewis B."/>
            <person name="Mehta T."/>
            <person name="Park D."/>
            <person name="Pearson M."/>
            <person name="Roberts A."/>
            <person name="Saif S."/>
            <person name="Shenoy N."/>
            <person name="Sisk P."/>
            <person name="Stolte C."/>
            <person name="Sykes S."/>
            <person name="Thomson T."/>
            <person name="Walk T."/>
            <person name="White J."/>
            <person name="Yandava C."/>
            <person name="Burger G."/>
            <person name="Gray M.W."/>
            <person name="Holland P.W.H."/>
            <person name="King N."/>
            <person name="Lang F.B.F."/>
            <person name="Roger A.J."/>
            <person name="Ruiz-Trillo I."/>
            <person name="Lander E."/>
            <person name="Nusbaum C."/>
        </authorList>
    </citation>
    <scope>NUCLEOTIDE SEQUENCE [LARGE SCALE GENOMIC DNA]</scope>
    <source>
        <strain evidence="3 4">DAOM BR117</strain>
    </source>
</reference>
<dbReference type="RefSeq" id="XP_016607804.1">
    <property type="nucleotide sequence ID" value="XM_016753369.1"/>
</dbReference>
<accession>A0A0L0HFR4</accession>
<dbReference type="PANTHER" id="PTHR28219">
    <property type="entry name" value="UPF0642 PROTEIN YBL028C"/>
    <property type="match status" value="1"/>
</dbReference>
<feature type="domain" description="DUF2423" evidence="2">
    <location>
        <begin position="1"/>
        <end position="36"/>
    </location>
</feature>
<keyword evidence="4" id="KW-1185">Reference proteome</keyword>
<evidence type="ECO:0000259" key="2">
    <source>
        <dbReference type="Pfam" id="PF10338"/>
    </source>
</evidence>
<gene>
    <name evidence="3" type="ORF">SPPG_05141</name>
</gene>
<dbReference type="InParanoid" id="A0A0L0HFR4"/>
<protein>
    <recommendedName>
        <fullName evidence="2">DUF2423 domain-containing protein</fullName>
    </recommendedName>
</protein>
<dbReference type="Proteomes" id="UP000053201">
    <property type="component" value="Unassembled WGS sequence"/>
</dbReference>
<feature type="region of interest" description="Disordered" evidence="1">
    <location>
        <begin position="1"/>
        <end position="23"/>
    </location>
</feature>
<dbReference type="InterPro" id="IPR019434">
    <property type="entry name" value="DUF2423"/>
</dbReference>
<feature type="compositionally biased region" description="Basic and acidic residues" evidence="1">
    <location>
        <begin position="85"/>
        <end position="99"/>
    </location>
</feature>
<dbReference type="STRING" id="645134.A0A0L0HFR4"/>
<feature type="region of interest" description="Disordered" evidence="1">
    <location>
        <begin position="46"/>
        <end position="99"/>
    </location>
</feature>
<feature type="region of interest" description="Disordered" evidence="1">
    <location>
        <begin position="112"/>
        <end position="131"/>
    </location>
</feature>
<dbReference type="AlphaFoldDB" id="A0A0L0HFR4"/>
<dbReference type="OrthoDB" id="4087970at2759"/>
<evidence type="ECO:0000313" key="4">
    <source>
        <dbReference type="Proteomes" id="UP000053201"/>
    </source>
</evidence>
<dbReference type="EMBL" id="KQ257457">
    <property type="protein sequence ID" value="KNC99764.1"/>
    <property type="molecule type" value="Genomic_DNA"/>
</dbReference>